<organism evidence="2 3">
    <name type="scientific">Nocardia bovistercoris</name>
    <dbReference type="NCBI Taxonomy" id="2785916"/>
    <lineage>
        <taxon>Bacteria</taxon>
        <taxon>Bacillati</taxon>
        <taxon>Actinomycetota</taxon>
        <taxon>Actinomycetes</taxon>
        <taxon>Mycobacteriales</taxon>
        <taxon>Nocardiaceae</taxon>
        <taxon>Nocardia</taxon>
    </lineage>
</organism>
<keyword evidence="1" id="KW-0812">Transmembrane</keyword>
<gene>
    <name evidence="2" type="ORF">IT779_18485</name>
</gene>
<evidence type="ECO:0000313" key="3">
    <source>
        <dbReference type="Proteomes" id="UP000655751"/>
    </source>
</evidence>
<protein>
    <submittedName>
        <fullName evidence="2">Uncharacterized protein</fullName>
    </submittedName>
</protein>
<evidence type="ECO:0000313" key="2">
    <source>
        <dbReference type="EMBL" id="MBH0778271.1"/>
    </source>
</evidence>
<dbReference type="Proteomes" id="UP000655751">
    <property type="component" value="Unassembled WGS sequence"/>
</dbReference>
<evidence type="ECO:0000256" key="1">
    <source>
        <dbReference type="SAM" id="Phobius"/>
    </source>
</evidence>
<keyword evidence="1" id="KW-0472">Membrane</keyword>
<sequence length="104" mass="11688">MSIWYLVTAIAAVSAGCAFTLFLTAVLGSEPRYPRHARWISVADQGSRPPRTWACDLPRPPLTFHQAYRAMDAHGWHDCARKHAAFEKMMNHVLAENLDARGII</sequence>
<keyword evidence="3" id="KW-1185">Reference proteome</keyword>
<dbReference type="RefSeq" id="WP_196150588.1">
    <property type="nucleotide sequence ID" value="NZ_JADMLG010000007.1"/>
</dbReference>
<name>A0A931IC00_9NOCA</name>
<accession>A0A931IC00</accession>
<dbReference type="AlphaFoldDB" id="A0A931IC00"/>
<proteinExistence type="predicted"/>
<keyword evidence="1" id="KW-1133">Transmembrane helix</keyword>
<comment type="caution">
    <text evidence="2">The sequence shown here is derived from an EMBL/GenBank/DDBJ whole genome shotgun (WGS) entry which is preliminary data.</text>
</comment>
<reference evidence="2" key="1">
    <citation type="submission" date="2020-11" db="EMBL/GenBank/DDBJ databases">
        <title>Nocardia NEAU-351.nov., a novel actinomycete isolated from the cow dung.</title>
        <authorList>
            <person name="Zhang X."/>
        </authorList>
    </citation>
    <scope>NUCLEOTIDE SEQUENCE</scope>
    <source>
        <strain evidence="2">NEAU-351</strain>
    </source>
</reference>
<dbReference type="EMBL" id="JADMLG010000007">
    <property type="protein sequence ID" value="MBH0778271.1"/>
    <property type="molecule type" value="Genomic_DNA"/>
</dbReference>
<feature type="transmembrane region" description="Helical" evidence="1">
    <location>
        <begin position="6"/>
        <end position="28"/>
    </location>
</feature>